<gene>
    <name evidence="2" type="ORF">GCM10010917_17380</name>
</gene>
<reference evidence="3" key="1">
    <citation type="journal article" date="2019" name="Int. J. Syst. Evol. Microbiol.">
        <title>The Global Catalogue of Microorganisms (GCM) 10K type strain sequencing project: providing services to taxonomists for standard genome sequencing and annotation.</title>
        <authorList>
            <consortium name="The Broad Institute Genomics Platform"/>
            <consortium name="The Broad Institute Genome Sequencing Center for Infectious Disease"/>
            <person name="Wu L."/>
            <person name="Ma J."/>
        </authorList>
    </citation>
    <scope>NUCLEOTIDE SEQUENCE [LARGE SCALE GENOMIC DNA]</scope>
    <source>
        <strain evidence="3">CGMCC 1.15044</strain>
    </source>
</reference>
<feature type="region of interest" description="Disordered" evidence="1">
    <location>
        <begin position="1"/>
        <end position="57"/>
    </location>
</feature>
<evidence type="ECO:0000256" key="1">
    <source>
        <dbReference type="SAM" id="MobiDB-lite"/>
    </source>
</evidence>
<keyword evidence="3" id="KW-1185">Reference proteome</keyword>
<evidence type="ECO:0000313" key="3">
    <source>
        <dbReference type="Proteomes" id="UP000609323"/>
    </source>
</evidence>
<feature type="compositionally biased region" description="Polar residues" evidence="1">
    <location>
        <begin position="13"/>
        <end position="22"/>
    </location>
</feature>
<evidence type="ECO:0000313" key="2">
    <source>
        <dbReference type="EMBL" id="GGA32840.1"/>
    </source>
</evidence>
<name>A0ABQ1FWR3_9BACL</name>
<dbReference type="RefSeq" id="WP_157739598.1">
    <property type="nucleotide sequence ID" value="NZ_BMHF01000005.1"/>
</dbReference>
<comment type="caution">
    <text evidence="2">The sequence shown here is derived from an EMBL/GenBank/DDBJ whole genome shotgun (WGS) entry which is preliminary data.</text>
</comment>
<evidence type="ECO:0008006" key="4">
    <source>
        <dbReference type="Google" id="ProtNLM"/>
    </source>
</evidence>
<dbReference type="Proteomes" id="UP000609323">
    <property type="component" value="Unassembled WGS sequence"/>
</dbReference>
<proteinExistence type="predicted"/>
<protein>
    <recommendedName>
        <fullName evidence="4">YfhD family protein</fullName>
    </recommendedName>
</protein>
<accession>A0ABQ1FWR3</accession>
<dbReference type="EMBL" id="BMHF01000005">
    <property type="protein sequence ID" value="GGA32840.1"/>
    <property type="molecule type" value="Genomic_DNA"/>
</dbReference>
<organism evidence="2 3">
    <name type="scientific">Paenibacillus physcomitrellae</name>
    <dbReference type="NCBI Taxonomy" id="1619311"/>
    <lineage>
        <taxon>Bacteria</taxon>
        <taxon>Bacillati</taxon>
        <taxon>Bacillota</taxon>
        <taxon>Bacilli</taxon>
        <taxon>Bacillales</taxon>
        <taxon>Paenibacillaceae</taxon>
        <taxon>Paenibacillus</taxon>
    </lineage>
</organism>
<sequence>MTKDKHQKHERQIASNNGQSDTAGGRGERRAGRKAQFKNHSQDGSGILDEYLDPRTE</sequence>